<reference evidence="6 7" key="1">
    <citation type="journal article" date="2011" name="J. Bacteriol.">
        <title>Complete genome sequence of the cellulose-degrading bacterium Cellulosilyticum lentocellum.</title>
        <authorList>
            <consortium name="US DOE Joint Genome Institute"/>
            <person name="Miller D.A."/>
            <person name="Suen G."/>
            <person name="Bruce D."/>
            <person name="Copeland A."/>
            <person name="Cheng J.F."/>
            <person name="Detter C."/>
            <person name="Goodwin L.A."/>
            <person name="Han C.S."/>
            <person name="Hauser L.J."/>
            <person name="Land M.L."/>
            <person name="Lapidus A."/>
            <person name="Lucas S."/>
            <person name="Meincke L."/>
            <person name="Pitluck S."/>
            <person name="Tapia R."/>
            <person name="Teshima H."/>
            <person name="Woyke T."/>
            <person name="Fox B.G."/>
            <person name="Angert E.R."/>
            <person name="Currie C.R."/>
        </authorList>
    </citation>
    <scope>NUCLEOTIDE SEQUENCE [LARGE SCALE GENOMIC DNA]</scope>
    <source>
        <strain evidence="7">ATCC 49066 / DSM 5427 / NCIMB 11756 / RHM5</strain>
    </source>
</reference>
<keyword evidence="7" id="KW-1185">Reference proteome</keyword>
<organism evidence="6 7">
    <name type="scientific">Cellulosilyticum lentocellum (strain ATCC 49066 / DSM 5427 / NCIMB 11756 / RHM5)</name>
    <name type="common">Clostridium lentocellum</name>
    <dbReference type="NCBI Taxonomy" id="642492"/>
    <lineage>
        <taxon>Bacteria</taxon>
        <taxon>Bacillati</taxon>
        <taxon>Bacillota</taxon>
        <taxon>Clostridia</taxon>
        <taxon>Lachnospirales</taxon>
        <taxon>Cellulosilyticaceae</taxon>
        <taxon>Cellulosilyticum</taxon>
    </lineage>
</organism>
<evidence type="ECO:0000313" key="7">
    <source>
        <dbReference type="Proteomes" id="UP000008467"/>
    </source>
</evidence>
<gene>
    <name evidence="6" type="ordered locus">Clole_0846</name>
</gene>
<dbReference type="STRING" id="642492.Clole_0846"/>
<dbReference type="SUPFAM" id="SSF53474">
    <property type="entry name" value="alpha/beta-Hydrolases"/>
    <property type="match status" value="1"/>
</dbReference>
<dbReference type="eggNOG" id="COG0657">
    <property type="taxonomic scope" value="Bacteria"/>
</dbReference>
<dbReference type="InterPro" id="IPR029058">
    <property type="entry name" value="AB_hydrolase_fold"/>
</dbReference>
<dbReference type="InterPro" id="IPR033140">
    <property type="entry name" value="Lipase_GDXG_put_SER_AS"/>
</dbReference>
<feature type="transmembrane region" description="Helical" evidence="4">
    <location>
        <begin position="64"/>
        <end position="81"/>
    </location>
</feature>
<dbReference type="RefSeq" id="WP_013655880.1">
    <property type="nucleotide sequence ID" value="NC_015275.1"/>
</dbReference>
<feature type="transmembrane region" description="Helical" evidence="4">
    <location>
        <begin position="12"/>
        <end position="30"/>
    </location>
</feature>
<dbReference type="HOGENOM" id="CLU_012494_13_1_9"/>
<keyword evidence="4" id="KW-0812">Transmembrane</keyword>
<dbReference type="Proteomes" id="UP000008467">
    <property type="component" value="Chromosome"/>
</dbReference>
<dbReference type="AlphaFoldDB" id="F2JQ31"/>
<dbReference type="Gene3D" id="3.40.50.1820">
    <property type="entry name" value="alpha/beta hydrolase"/>
    <property type="match status" value="1"/>
</dbReference>
<name>F2JQ31_CELLD</name>
<keyword evidence="4" id="KW-1133">Transmembrane helix</keyword>
<dbReference type="GO" id="GO:0016787">
    <property type="term" value="F:hydrolase activity"/>
    <property type="evidence" value="ECO:0007669"/>
    <property type="project" value="UniProtKB-KW"/>
</dbReference>
<dbReference type="PANTHER" id="PTHR48081:SF8">
    <property type="entry name" value="ALPHA_BETA HYDROLASE FOLD-3 DOMAIN-CONTAINING PROTEIN-RELATED"/>
    <property type="match status" value="1"/>
</dbReference>
<evidence type="ECO:0000256" key="2">
    <source>
        <dbReference type="ARBA" id="ARBA00022801"/>
    </source>
</evidence>
<dbReference type="PANTHER" id="PTHR48081">
    <property type="entry name" value="AB HYDROLASE SUPERFAMILY PROTEIN C4A8.06C"/>
    <property type="match status" value="1"/>
</dbReference>
<evidence type="ECO:0000259" key="5">
    <source>
        <dbReference type="Pfam" id="PF07859"/>
    </source>
</evidence>
<accession>F2JQ31</accession>
<evidence type="ECO:0000256" key="1">
    <source>
        <dbReference type="ARBA" id="ARBA00010515"/>
    </source>
</evidence>
<dbReference type="PROSITE" id="PS01174">
    <property type="entry name" value="LIPASE_GDXG_SER"/>
    <property type="match status" value="1"/>
</dbReference>
<evidence type="ECO:0000256" key="4">
    <source>
        <dbReference type="SAM" id="Phobius"/>
    </source>
</evidence>
<keyword evidence="4" id="KW-0472">Membrane</keyword>
<comment type="similarity">
    <text evidence="1">Belongs to the 'GDXG' lipolytic enzyme family.</text>
</comment>
<proteinExistence type="inferred from homology"/>
<evidence type="ECO:0000313" key="6">
    <source>
        <dbReference type="EMBL" id="ADZ82579.1"/>
    </source>
</evidence>
<sequence>MKKENKWGISWIIYIIGIMILVALSSYAMLICENNIGGWIGLGLIIIGSIIIRSKVVWKGVKFFLLWVSIIALIIVDFQLTKQVSLSGALLRELVAAKSAANANYMNEADWSAPSGYVVEKTNLGSLPIEKLSKEESNSQRVILQLHGGAYVMPLINSYRDIAIKYSQANEDCDVVTIDYRVAPKDIYPAALEDAVAAYKWLMEQGYSNENIIIAGDSAGGGLALATTLYLRDDEVPLPKAVIVMSPWANLENTSPSRTDNYDKDPCLGQGLQGIALQISNPDYVGEHDIKDPYISPVYGDYKDFPPLLVQVGTHEILYDDAIDVAKKAEAAGVKVQETTYNGMFHVFQMAWQVVPEGKKAWNEVQTFIKDVYAGQ</sequence>
<evidence type="ECO:0000256" key="3">
    <source>
        <dbReference type="PROSITE-ProRule" id="PRU10038"/>
    </source>
</evidence>
<dbReference type="InterPro" id="IPR050300">
    <property type="entry name" value="GDXG_lipolytic_enzyme"/>
</dbReference>
<feature type="transmembrane region" description="Helical" evidence="4">
    <location>
        <begin position="36"/>
        <end position="52"/>
    </location>
</feature>
<dbReference type="Pfam" id="PF07859">
    <property type="entry name" value="Abhydrolase_3"/>
    <property type="match status" value="1"/>
</dbReference>
<dbReference type="KEGG" id="cle:Clole_0846"/>
<dbReference type="EMBL" id="CP002582">
    <property type="protein sequence ID" value="ADZ82579.1"/>
    <property type="molecule type" value="Genomic_DNA"/>
</dbReference>
<keyword evidence="2" id="KW-0378">Hydrolase</keyword>
<feature type="domain" description="Alpha/beta hydrolase fold-3" evidence="5">
    <location>
        <begin position="143"/>
        <end position="349"/>
    </location>
</feature>
<feature type="active site" evidence="3">
    <location>
        <position position="218"/>
    </location>
</feature>
<protein>
    <recommendedName>
        <fullName evidence="5">Alpha/beta hydrolase fold-3 domain-containing protein</fullName>
    </recommendedName>
</protein>
<dbReference type="InterPro" id="IPR013094">
    <property type="entry name" value="AB_hydrolase_3"/>
</dbReference>